<dbReference type="PANTHER" id="PTHR12296">
    <property type="entry name" value="DENN DOMAIN-CONTAINING PROTEIN 4"/>
    <property type="match status" value="1"/>
</dbReference>
<dbReference type="Pfam" id="PF02141">
    <property type="entry name" value="DENN"/>
    <property type="match status" value="1"/>
</dbReference>
<feature type="compositionally biased region" description="Low complexity" evidence="1">
    <location>
        <begin position="416"/>
        <end position="425"/>
    </location>
</feature>
<dbReference type="PANTHER" id="PTHR12296:SF31">
    <property type="entry name" value="DENN (AEX-3) DOMAIN PROTEIN (AFU_ORTHOLOGUE AFUA_6G11200)"/>
    <property type="match status" value="1"/>
</dbReference>
<name>A0A165PHA2_EXIGL</name>
<dbReference type="EMBL" id="KV425889">
    <property type="protein sequence ID" value="KZW02177.1"/>
    <property type="molecule type" value="Genomic_DNA"/>
</dbReference>
<dbReference type="STRING" id="1314781.A0A165PHA2"/>
<feature type="region of interest" description="Disordered" evidence="1">
    <location>
        <begin position="1"/>
        <end position="23"/>
    </location>
</feature>
<dbReference type="InterPro" id="IPR001194">
    <property type="entry name" value="cDENN_dom"/>
</dbReference>
<feature type="region of interest" description="Disordered" evidence="1">
    <location>
        <begin position="1060"/>
        <end position="1104"/>
    </location>
</feature>
<feature type="region of interest" description="Disordered" evidence="1">
    <location>
        <begin position="405"/>
        <end position="425"/>
    </location>
</feature>
<sequence>MEPQPPSRRPSSSSLPAALQSAVHEPTSTLASLYVVSGLPKSPHTWMLADAESTIGLAHSQGAVGRFWRSEVLGSTVSPGIGAPPPSSSSTRGKRSQKEKRAPGVGAPSKPETAKLLSKALKFSFPREIEIIASTLQPVSTVHNFSFALPAPNPSNADFPSAGLRNSTFSGATSGAGNRLSAATFNDMPRPSTAFLGPPPTLQQSLDASNSSTMTYHGVCLTVWSHADEERSAAIRRALEQRTRKASSQTLPNAPAPRRLQHKPSNASASSLDAGGPSIPMPAVPRVRTRSSRHGPWSGTEAETDAETDGGMASESEYEFGGGAATERSAVGESTLFLPQDTVFWLPYALTLVSRHPIYDLMRDYLTLSWARFSKDVQAHTLQIAKILSHPAPRGGEVVRIDASAAPSHGSHKRSPSQNSNSDSSLEVVCRFPGGLDFGRGLVDANFTMWPLFKALDLDNILTICEIGMAPTGRILFLSRYPAMLGVAVLTVKYLLELRGWSGIACPIVHCRDARIYVDDPGPWIIGLPTEARYTVHTAPEVCIVDLDINHVSCSAPPMGYVSSKATRDRYRRQLQGAFDSYWHPDCSIPSEFKEAFPAGRFRPLTKIQSKRSGISTIAAESVAPPEWWNGPKVIQAFNAVLTEKSKKPSFLKRLTGAGRRQLALSTAEQLIQLSIRKRATAFVDSRDEMESKIGRLARRLNFLMTESDLWREKFVTFEKYAEKLSVESAELRAKINKEQRESRRLSGLVSVTAQEKIRLQSQLQDTEKAHKDAKVELEKMRSEIERMESERAAMIAEVEAQIERALSSMAFSETESDIGASTSGSRSSSRRPSFRANSAAGSAFGDVRSESIAEESDAEGVPETPTEEKKERKEKEDVKVQNFDGTSALPDNNMNAVDEGITEKSERIARKVLAIQEKLESALAGEMQRQNARAESDESETERTSSVAAARARPPRANGPPRANHISIPQRTASPRTVSKNSSFTSLRAPPTVSPSTPAVTTDDSSDTDWKSAYSHSPRPGSRSEVEEDVAVFDGADVPPALSEFGGNSPARKALARARAESGASTRTAGAVDKHSPTVSEYTLKPTPPTRNMARYSQSAVGA</sequence>
<evidence type="ECO:0000256" key="1">
    <source>
        <dbReference type="SAM" id="MobiDB-lite"/>
    </source>
</evidence>
<feature type="compositionally biased region" description="Low complexity" evidence="1">
    <location>
        <begin position="945"/>
        <end position="965"/>
    </location>
</feature>
<dbReference type="OrthoDB" id="6019893at2759"/>
<reference evidence="3 4" key="1">
    <citation type="journal article" date="2016" name="Mol. Biol. Evol.">
        <title>Comparative Genomics of Early-Diverging Mushroom-Forming Fungi Provides Insights into the Origins of Lignocellulose Decay Capabilities.</title>
        <authorList>
            <person name="Nagy L.G."/>
            <person name="Riley R."/>
            <person name="Tritt A."/>
            <person name="Adam C."/>
            <person name="Daum C."/>
            <person name="Floudas D."/>
            <person name="Sun H."/>
            <person name="Yadav J.S."/>
            <person name="Pangilinan J."/>
            <person name="Larsson K.H."/>
            <person name="Matsuura K."/>
            <person name="Barry K."/>
            <person name="Labutti K."/>
            <person name="Kuo R."/>
            <person name="Ohm R.A."/>
            <person name="Bhattacharya S.S."/>
            <person name="Shirouzu T."/>
            <person name="Yoshinaga Y."/>
            <person name="Martin F.M."/>
            <person name="Grigoriev I.V."/>
            <person name="Hibbett D.S."/>
        </authorList>
    </citation>
    <scope>NUCLEOTIDE SEQUENCE [LARGE SCALE GENOMIC DNA]</scope>
    <source>
        <strain evidence="3 4">HHB12029</strain>
    </source>
</reference>
<dbReference type="InterPro" id="IPR043153">
    <property type="entry name" value="DENN_C"/>
</dbReference>
<feature type="compositionally biased region" description="Low complexity" evidence="1">
    <location>
        <begin position="9"/>
        <end position="21"/>
    </location>
</feature>
<accession>A0A165PHA2</accession>
<feature type="domain" description="cDENN" evidence="2">
    <location>
        <begin position="345"/>
        <end position="550"/>
    </location>
</feature>
<feature type="region of interest" description="Disordered" evidence="1">
    <location>
        <begin position="240"/>
        <end position="313"/>
    </location>
</feature>
<organism evidence="3 4">
    <name type="scientific">Exidia glandulosa HHB12029</name>
    <dbReference type="NCBI Taxonomy" id="1314781"/>
    <lineage>
        <taxon>Eukaryota</taxon>
        <taxon>Fungi</taxon>
        <taxon>Dikarya</taxon>
        <taxon>Basidiomycota</taxon>
        <taxon>Agaricomycotina</taxon>
        <taxon>Agaricomycetes</taxon>
        <taxon>Auriculariales</taxon>
        <taxon>Exidiaceae</taxon>
        <taxon>Exidia</taxon>
    </lineage>
</organism>
<evidence type="ECO:0000313" key="4">
    <source>
        <dbReference type="Proteomes" id="UP000077266"/>
    </source>
</evidence>
<feature type="compositionally biased region" description="Polar residues" evidence="1">
    <location>
        <begin position="884"/>
        <end position="896"/>
    </location>
</feature>
<dbReference type="GO" id="GO:0032483">
    <property type="term" value="P:regulation of Rab protein signal transduction"/>
    <property type="evidence" value="ECO:0007669"/>
    <property type="project" value="TreeGrafter"/>
</dbReference>
<protein>
    <recommendedName>
        <fullName evidence="2">cDENN domain-containing protein</fullName>
    </recommendedName>
</protein>
<proteinExistence type="predicted"/>
<evidence type="ECO:0000313" key="3">
    <source>
        <dbReference type="EMBL" id="KZW02177.1"/>
    </source>
</evidence>
<dbReference type="Proteomes" id="UP000077266">
    <property type="component" value="Unassembled WGS sequence"/>
</dbReference>
<gene>
    <name evidence="3" type="ORF">EXIGLDRAFT_481820</name>
</gene>
<feature type="compositionally biased region" description="Low complexity" evidence="1">
    <location>
        <begin position="990"/>
        <end position="1004"/>
    </location>
</feature>
<dbReference type="InParanoid" id="A0A165PHA2"/>
<feature type="region of interest" description="Disordered" evidence="1">
    <location>
        <begin position="924"/>
        <end position="1028"/>
    </location>
</feature>
<evidence type="ECO:0000259" key="2">
    <source>
        <dbReference type="SMART" id="SM00799"/>
    </source>
</evidence>
<feature type="compositionally biased region" description="Basic and acidic residues" evidence="1">
    <location>
        <begin position="867"/>
        <end position="880"/>
    </location>
</feature>
<dbReference type="AlphaFoldDB" id="A0A165PHA2"/>
<feature type="compositionally biased region" description="Polar residues" evidence="1">
    <location>
        <begin position="968"/>
        <end position="987"/>
    </location>
</feature>
<feature type="region of interest" description="Disordered" evidence="1">
    <location>
        <begin position="76"/>
        <end position="113"/>
    </location>
</feature>
<dbReference type="InterPro" id="IPR051696">
    <property type="entry name" value="DENN_Domain_GEFs"/>
</dbReference>
<feature type="region of interest" description="Disordered" evidence="1">
    <location>
        <begin position="814"/>
        <end position="903"/>
    </location>
</feature>
<dbReference type="GO" id="GO:0031410">
    <property type="term" value="C:cytoplasmic vesicle"/>
    <property type="evidence" value="ECO:0007669"/>
    <property type="project" value="TreeGrafter"/>
</dbReference>
<dbReference type="SMART" id="SM00799">
    <property type="entry name" value="DENN"/>
    <property type="match status" value="1"/>
</dbReference>
<keyword evidence="4" id="KW-1185">Reference proteome</keyword>
<dbReference type="Gene3D" id="3.40.50.11500">
    <property type="match status" value="1"/>
</dbReference>